<gene>
    <name evidence="2" type="ORF">NSCI0253_LOCUS1955</name>
    <name evidence="3" type="ORF">NSCI0253_LOCUS1957</name>
</gene>
<protein>
    <submittedName>
        <fullName evidence="3">Uncharacterized protein</fullName>
    </submittedName>
</protein>
<evidence type="ECO:0000313" key="3">
    <source>
        <dbReference type="EMBL" id="CAD8827611.1"/>
    </source>
</evidence>
<sequence>MYRSSILPLWAAFCAIVSASGQSGVPHGVTTLPHEFANLTVTFAQAPLLSIVPMIGQKLELLGLYHTALVFHQEAYEDYAEQYWTLEFDLGGAGGFPNGILPMLHESVYGSRFEWDHPARWFFRQGLLYNRSHWTKNFDVVATMTPAHFQSLFDDLVMPMNSTDHTQFPQYSLYRVQTHFTKEVLVNDVTCGEGILWALHYINHTLSVPVKERPYPVTRVVLHARGVREVNMSEIHEVEKVQDHYRTQIREVRDREYLPFLIKLLGLESFPYVYDSNRHTYFELYGTYPPFVRLEYVSEDVLPSPSTVLALV</sequence>
<evidence type="ECO:0000313" key="2">
    <source>
        <dbReference type="EMBL" id="CAD8827609.1"/>
    </source>
</evidence>
<name>A0A6T8RUI0_NOCSC</name>
<organism evidence="3">
    <name type="scientific">Noctiluca scintillans</name>
    <name type="common">Sea sparkle</name>
    <name type="synonym">Red tide dinoflagellate</name>
    <dbReference type="NCBI Taxonomy" id="2966"/>
    <lineage>
        <taxon>Eukaryota</taxon>
        <taxon>Sar</taxon>
        <taxon>Alveolata</taxon>
        <taxon>Dinophyceae</taxon>
        <taxon>Noctilucales</taxon>
        <taxon>Noctilucaceae</taxon>
        <taxon>Noctiluca</taxon>
    </lineage>
</organism>
<evidence type="ECO:0000256" key="1">
    <source>
        <dbReference type="SAM" id="SignalP"/>
    </source>
</evidence>
<keyword evidence="1" id="KW-0732">Signal</keyword>
<feature type="signal peptide" evidence="1">
    <location>
        <begin position="1"/>
        <end position="21"/>
    </location>
</feature>
<dbReference type="EMBL" id="HBFQ01002838">
    <property type="protein sequence ID" value="CAD8827611.1"/>
    <property type="molecule type" value="Transcribed_RNA"/>
</dbReference>
<reference evidence="3" key="1">
    <citation type="submission" date="2021-01" db="EMBL/GenBank/DDBJ databases">
        <authorList>
            <person name="Corre E."/>
            <person name="Pelletier E."/>
            <person name="Niang G."/>
            <person name="Scheremetjew M."/>
            <person name="Finn R."/>
            <person name="Kale V."/>
            <person name="Holt S."/>
            <person name="Cochrane G."/>
            <person name="Meng A."/>
            <person name="Brown T."/>
            <person name="Cohen L."/>
        </authorList>
    </citation>
    <scope>NUCLEOTIDE SEQUENCE</scope>
</reference>
<accession>A0A6T8RUI0</accession>
<dbReference type="AlphaFoldDB" id="A0A6T8RUI0"/>
<proteinExistence type="predicted"/>
<dbReference type="EMBL" id="HBFQ01002836">
    <property type="protein sequence ID" value="CAD8827609.1"/>
    <property type="molecule type" value="Transcribed_RNA"/>
</dbReference>
<feature type="chain" id="PRO_5036393735" evidence="1">
    <location>
        <begin position="22"/>
        <end position="312"/>
    </location>
</feature>